<evidence type="ECO:0000313" key="1">
    <source>
        <dbReference type="EMBL" id="TYH88324.1"/>
    </source>
</evidence>
<protein>
    <submittedName>
        <fullName evidence="1">Uncharacterized protein</fullName>
    </submittedName>
</protein>
<dbReference type="Proteomes" id="UP000322667">
    <property type="component" value="Chromosome D01"/>
</dbReference>
<evidence type="ECO:0000313" key="2">
    <source>
        <dbReference type="Proteomes" id="UP000322667"/>
    </source>
</evidence>
<accession>A0A5D2MAK3</accession>
<dbReference type="EMBL" id="CM017623">
    <property type="protein sequence ID" value="TYH88324.1"/>
    <property type="molecule type" value="Genomic_DNA"/>
</dbReference>
<name>A0A5D2MAK3_GOSTO</name>
<keyword evidence="2" id="KW-1185">Reference proteome</keyword>
<gene>
    <name evidence="1" type="ORF">ES332_D01G179800v1</name>
</gene>
<sequence>MPQCSKRLSLLETLKSHPFSFSIFSLLKNPKISSLFLLFQLLLTLKKISVVYPNIFFDYQSFLRALLQSFEFQIRAPVVAWRSFKTLSATEKVLERKIRMGCFPSKLPVGLVSQYFFLAS</sequence>
<organism evidence="1 2">
    <name type="scientific">Gossypium tomentosum</name>
    <name type="common">Hawaiian cotton</name>
    <name type="synonym">Gossypium sandvicense</name>
    <dbReference type="NCBI Taxonomy" id="34277"/>
    <lineage>
        <taxon>Eukaryota</taxon>
        <taxon>Viridiplantae</taxon>
        <taxon>Streptophyta</taxon>
        <taxon>Embryophyta</taxon>
        <taxon>Tracheophyta</taxon>
        <taxon>Spermatophyta</taxon>
        <taxon>Magnoliopsida</taxon>
        <taxon>eudicotyledons</taxon>
        <taxon>Gunneridae</taxon>
        <taxon>Pentapetalae</taxon>
        <taxon>rosids</taxon>
        <taxon>malvids</taxon>
        <taxon>Malvales</taxon>
        <taxon>Malvaceae</taxon>
        <taxon>Malvoideae</taxon>
        <taxon>Gossypium</taxon>
    </lineage>
</organism>
<proteinExistence type="predicted"/>
<reference evidence="1 2" key="1">
    <citation type="submission" date="2019-07" db="EMBL/GenBank/DDBJ databases">
        <title>WGS assembly of Gossypium tomentosum.</title>
        <authorList>
            <person name="Chen Z.J."/>
            <person name="Sreedasyam A."/>
            <person name="Ando A."/>
            <person name="Song Q."/>
            <person name="De L."/>
            <person name="Hulse-Kemp A."/>
            <person name="Ding M."/>
            <person name="Ye W."/>
            <person name="Kirkbride R."/>
            <person name="Jenkins J."/>
            <person name="Plott C."/>
            <person name="Lovell J."/>
            <person name="Lin Y.-M."/>
            <person name="Vaughn R."/>
            <person name="Liu B."/>
            <person name="Li W."/>
            <person name="Simpson S."/>
            <person name="Scheffler B."/>
            <person name="Saski C."/>
            <person name="Grover C."/>
            <person name="Hu G."/>
            <person name="Conover J."/>
            <person name="Carlson J."/>
            <person name="Shu S."/>
            <person name="Boston L."/>
            <person name="Williams M."/>
            <person name="Peterson D."/>
            <person name="Mcgee K."/>
            <person name="Jones D."/>
            <person name="Wendel J."/>
            <person name="Stelly D."/>
            <person name="Grimwood J."/>
            <person name="Schmutz J."/>
        </authorList>
    </citation>
    <scope>NUCLEOTIDE SEQUENCE [LARGE SCALE GENOMIC DNA]</scope>
    <source>
        <strain evidence="1">7179.01</strain>
    </source>
</reference>
<dbReference type="AlphaFoldDB" id="A0A5D2MAK3"/>